<evidence type="ECO:0000256" key="2">
    <source>
        <dbReference type="ARBA" id="ARBA00008163"/>
    </source>
</evidence>
<dbReference type="GO" id="GO:0015483">
    <property type="term" value="F:long-chain fatty acid transporting porin activity"/>
    <property type="evidence" value="ECO:0007669"/>
    <property type="project" value="TreeGrafter"/>
</dbReference>
<keyword evidence="4" id="KW-0812">Transmembrane</keyword>
<evidence type="ECO:0000256" key="4">
    <source>
        <dbReference type="ARBA" id="ARBA00022692"/>
    </source>
</evidence>
<dbReference type="GO" id="GO:0009279">
    <property type="term" value="C:cell outer membrane"/>
    <property type="evidence" value="ECO:0007669"/>
    <property type="project" value="UniProtKB-SubCell"/>
</dbReference>
<evidence type="ECO:0000256" key="6">
    <source>
        <dbReference type="ARBA" id="ARBA00023136"/>
    </source>
</evidence>
<feature type="signal peptide" evidence="8">
    <location>
        <begin position="1"/>
        <end position="23"/>
    </location>
</feature>
<accession>A0A128EUC3</accession>
<dbReference type="Proteomes" id="UP000071641">
    <property type="component" value="Unassembled WGS sequence"/>
</dbReference>
<dbReference type="AlphaFoldDB" id="A0A128EUC3"/>
<keyword evidence="10" id="KW-1185">Reference proteome</keyword>
<evidence type="ECO:0000256" key="5">
    <source>
        <dbReference type="ARBA" id="ARBA00022729"/>
    </source>
</evidence>
<dbReference type="PANTHER" id="PTHR35093">
    <property type="entry name" value="OUTER MEMBRANE PROTEIN NMB0088-RELATED"/>
    <property type="match status" value="1"/>
</dbReference>
<evidence type="ECO:0000256" key="3">
    <source>
        <dbReference type="ARBA" id="ARBA00022452"/>
    </source>
</evidence>
<evidence type="ECO:0000313" key="10">
    <source>
        <dbReference type="Proteomes" id="UP000071641"/>
    </source>
</evidence>
<name>A0A128EUC3_9GAMM</name>
<dbReference type="EMBL" id="FIZX01000001">
    <property type="protein sequence ID" value="CZF77780.1"/>
    <property type="molecule type" value="Genomic_DNA"/>
</dbReference>
<keyword evidence="7" id="KW-0998">Cell outer membrane</keyword>
<feature type="chain" id="PRO_5007281656" evidence="8">
    <location>
        <begin position="24"/>
        <end position="418"/>
    </location>
</feature>
<dbReference type="Gene3D" id="2.40.160.60">
    <property type="entry name" value="Outer membrane protein transport protein (OMPP1/FadL/TodX)"/>
    <property type="match status" value="1"/>
</dbReference>
<proteinExistence type="inferred from homology"/>
<dbReference type="SUPFAM" id="SSF56935">
    <property type="entry name" value="Porins"/>
    <property type="match status" value="1"/>
</dbReference>
<keyword evidence="5 8" id="KW-0732">Signal</keyword>
<keyword evidence="6" id="KW-0472">Membrane</keyword>
<dbReference type="STRING" id="1796497.GCE9029_00413"/>
<dbReference type="InterPro" id="IPR005017">
    <property type="entry name" value="OMPP1/FadL/TodX"/>
</dbReference>
<dbReference type="OrthoDB" id="19849at2"/>
<evidence type="ECO:0000256" key="7">
    <source>
        <dbReference type="ARBA" id="ARBA00023237"/>
    </source>
</evidence>
<protein>
    <submittedName>
        <fullName evidence="9">47 kDa outer membrane protein</fullName>
    </submittedName>
</protein>
<sequence>MSKKLSRSALAVAIALTAPSAWSAGFQVSEHSASGLGRAYAGDAAIADNASVIGRNPAQMTLFKESQASGAIHIVNPEIDVTDTTSGQKASDVAPMQLVPASYYVSPINDKWAWGVGLYTVYGVATDYPDAFQVGDAAGDTSLASVNLNPSIAYRVNDQLSLGVGANIVYAIAELNRHLGGTAPLFGDSFTASDKLISMEGDTWGFGWNVGALFELDENNRFGVAYRSEVELDFEGDFTDHRGSVTGTVGNKVTGNLSVPLPAIAELSGFHQVRDDLAVHYSMMWSQWSSFTELRATGSECAADDVQGVCFQKDEDYKSVFRWSIGTTYDISDTWTLRAGFAYDEKAGKSTLSIPDSDRYWYSAGATYRYSPSLTFDAGVTYIASKSGTFTESTRIGEREFDSKGAAYIGALQANYTF</sequence>
<dbReference type="RefSeq" id="WP_062660814.1">
    <property type="nucleotide sequence ID" value="NZ_FIZX01000001.1"/>
</dbReference>
<dbReference type="PANTHER" id="PTHR35093:SF3">
    <property type="entry name" value="LONG-CHAIN FATTY ACID TRANSPORT PROTEIN"/>
    <property type="match status" value="1"/>
</dbReference>
<evidence type="ECO:0000256" key="1">
    <source>
        <dbReference type="ARBA" id="ARBA00004571"/>
    </source>
</evidence>
<keyword evidence="3" id="KW-1134">Transmembrane beta strand</keyword>
<evidence type="ECO:0000256" key="8">
    <source>
        <dbReference type="SAM" id="SignalP"/>
    </source>
</evidence>
<evidence type="ECO:0000313" key="9">
    <source>
        <dbReference type="EMBL" id="CZF77780.1"/>
    </source>
</evidence>
<reference evidence="10" key="1">
    <citation type="submission" date="2016-02" db="EMBL/GenBank/DDBJ databases">
        <authorList>
            <person name="Rodrigo-Torres Lidia"/>
            <person name="Arahal R.David."/>
        </authorList>
    </citation>
    <scope>NUCLEOTIDE SEQUENCE [LARGE SCALE GENOMIC DNA]</scope>
    <source>
        <strain evidence="10">CECT 9029</strain>
    </source>
</reference>
<comment type="similarity">
    <text evidence="2">Belongs to the OmpP1/FadL family.</text>
</comment>
<dbReference type="Pfam" id="PF03349">
    <property type="entry name" value="Toluene_X"/>
    <property type="match status" value="1"/>
</dbReference>
<organism evidence="9 10">
    <name type="scientific">Grimontia celer</name>
    <dbReference type="NCBI Taxonomy" id="1796497"/>
    <lineage>
        <taxon>Bacteria</taxon>
        <taxon>Pseudomonadati</taxon>
        <taxon>Pseudomonadota</taxon>
        <taxon>Gammaproteobacteria</taxon>
        <taxon>Vibrionales</taxon>
        <taxon>Vibrionaceae</taxon>
        <taxon>Grimontia</taxon>
    </lineage>
</organism>
<gene>
    <name evidence="9" type="ORF">GCE9029_00413</name>
</gene>
<comment type="subcellular location">
    <subcellularLocation>
        <location evidence="1">Cell outer membrane</location>
        <topology evidence="1">Multi-pass membrane protein</topology>
    </subcellularLocation>
</comment>